<dbReference type="AlphaFoldDB" id="A0A9Q4B4U4"/>
<dbReference type="Proteomes" id="UP001057753">
    <property type="component" value="Unassembled WGS sequence"/>
</dbReference>
<proteinExistence type="predicted"/>
<evidence type="ECO:0008006" key="5">
    <source>
        <dbReference type="Google" id="ProtNLM"/>
    </source>
</evidence>
<dbReference type="RefSeq" id="WP_257822750.1">
    <property type="nucleotide sequence ID" value="NZ_JABXYM010000001.1"/>
</dbReference>
<keyword evidence="4" id="KW-1185">Reference proteome</keyword>
<feature type="signal peptide" evidence="2">
    <location>
        <begin position="1"/>
        <end position="29"/>
    </location>
</feature>
<protein>
    <recommendedName>
        <fullName evidence="5">SHOCT domain-containing protein</fullName>
    </recommendedName>
</protein>
<feature type="transmembrane region" description="Helical" evidence="1">
    <location>
        <begin position="267"/>
        <end position="286"/>
    </location>
</feature>
<evidence type="ECO:0000313" key="4">
    <source>
        <dbReference type="Proteomes" id="UP001057753"/>
    </source>
</evidence>
<sequence>MGIQRTRLCGIAFLLSFLNVIFTFGVASAQDEMANSTLTYKELVIQVMPQYVEPDGWEEGRPAVLVGQHGTLENEHESSYDGEIRVPVPSDNHMFTLSMVGIFDEEGIVHDVEASVDTEAQEIVWETEESIASSDNYQFVIEYFIDPYEVSNDTYTFSYHYELERRADDVSIIIFEPLGSEDFTVSEEPDRELEMFGVPAYAFEKEKAEEGEGLTFLISYDKADRLTTLEALENQMVPNDEIHAQFQTNDASGEATGETRPLIELEGAIMISISLIIASLFVFFGFRARAKYHIETIKPSDSKGVEAEQIRALRQQLIRGEIDEETYNQARTKPLVKEE</sequence>
<keyword evidence="2" id="KW-0732">Signal</keyword>
<name>A0A9Q4B4U4_SALAG</name>
<keyword evidence="1" id="KW-0472">Membrane</keyword>
<organism evidence="3 4">
    <name type="scientific">Salipaludibacillus agaradhaerens</name>
    <name type="common">Bacillus agaradhaerens</name>
    <dbReference type="NCBI Taxonomy" id="76935"/>
    <lineage>
        <taxon>Bacteria</taxon>
        <taxon>Bacillati</taxon>
        <taxon>Bacillota</taxon>
        <taxon>Bacilli</taxon>
        <taxon>Bacillales</taxon>
        <taxon>Bacillaceae</taxon>
    </lineage>
</organism>
<dbReference type="EMBL" id="JABXYM010000001">
    <property type="protein sequence ID" value="MCR6098453.1"/>
    <property type="molecule type" value="Genomic_DNA"/>
</dbReference>
<evidence type="ECO:0000313" key="3">
    <source>
        <dbReference type="EMBL" id="MCR6098453.1"/>
    </source>
</evidence>
<evidence type="ECO:0000256" key="1">
    <source>
        <dbReference type="SAM" id="Phobius"/>
    </source>
</evidence>
<gene>
    <name evidence="3" type="ORF">HXA33_18230</name>
</gene>
<reference evidence="3" key="1">
    <citation type="submission" date="2020-06" db="EMBL/GenBank/DDBJ databases">
        <title>Insight into the genomes of haloalkaliphilic bacilli from Kenyan soda lakes.</title>
        <authorList>
            <person name="Mwirichia R."/>
            <person name="Villamizar G.C."/>
            <person name="Poehlein A."/>
            <person name="Mugweru J."/>
            <person name="Kipnyargis A."/>
            <person name="Kiplimo D."/>
            <person name="Orwa P."/>
            <person name="Daniel R."/>
        </authorList>
    </citation>
    <scope>NUCLEOTIDE SEQUENCE</scope>
    <source>
        <strain evidence="3">B1096_S55</strain>
    </source>
</reference>
<comment type="caution">
    <text evidence="3">The sequence shown here is derived from an EMBL/GenBank/DDBJ whole genome shotgun (WGS) entry which is preliminary data.</text>
</comment>
<evidence type="ECO:0000256" key="2">
    <source>
        <dbReference type="SAM" id="SignalP"/>
    </source>
</evidence>
<accession>A0A9Q4B4U4</accession>
<feature type="chain" id="PRO_5040371202" description="SHOCT domain-containing protein" evidence="2">
    <location>
        <begin position="30"/>
        <end position="339"/>
    </location>
</feature>
<keyword evidence="1" id="KW-0812">Transmembrane</keyword>
<keyword evidence="1" id="KW-1133">Transmembrane helix</keyword>